<dbReference type="Gene3D" id="2.20.25.650">
    <property type="entry name" value="Tachylectin-2-like"/>
    <property type="match status" value="3"/>
</dbReference>
<evidence type="ECO:0000313" key="2">
    <source>
        <dbReference type="EMBL" id="GAF45477.1"/>
    </source>
</evidence>
<dbReference type="AlphaFoldDB" id="X0Q371"/>
<name>X0Q371_RHOWR</name>
<proteinExistence type="predicted"/>
<evidence type="ECO:0000313" key="3">
    <source>
        <dbReference type="Proteomes" id="UP000019491"/>
    </source>
</evidence>
<keyword evidence="3" id="KW-1185">Reference proteome</keyword>
<sequence length="268" mass="29028">MSDTPMVIYAIKPNGDLQWYRHDGWQDGSGAWTAGGGGVTVNSGWEIYSTVLCGYDGVMYGIKPNGDMHWFRHQGWREGTNAWAGGPSGIKVGTGWQSYATVLHGPGDVIYAITPTGDMQWYRHDGSQTGSQEWTAGGGGIRVGTGWNSYSTVFFGSSAHIGGYADPDIPRMLYAVTPNGDLQWYRHDGWQDGGQEWTAGGGGKKVATGWTYGQSFGGYFGVLYGIRPNGDLQWYRHDGFRDGSPQWTAGGGGKTVGTGWNSYTKVFS</sequence>
<dbReference type="Pfam" id="PF14517">
    <property type="entry name" value="Tachylectin"/>
    <property type="match status" value="1"/>
</dbReference>
<dbReference type="InterPro" id="IPR023294">
    <property type="entry name" value="Tachylectin2"/>
</dbReference>
<accession>X0Q371</accession>
<evidence type="ECO:0000259" key="1">
    <source>
        <dbReference type="Pfam" id="PF14517"/>
    </source>
</evidence>
<organism evidence="2 3">
    <name type="scientific">Rhodococcus wratislaviensis NBRC 100605</name>
    <dbReference type="NCBI Taxonomy" id="1219028"/>
    <lineage>
        <taxon>Bacteria</taxon>
        <taxon>Bacillati</taxon>
        <taxon>Actinomycetota</taxon>
        <taxon>Actinomycetes</taxon>
        <taxon>Mycobacteriales</taxon>
        <taxon>Nocardiaceae</taxon>
        <taxon>Rhodococcus</taxon>
    </lineage>
</organism>
<protein>
    <recommendedName>
        <fullName evidence="1">Tachylectin 2 domain-containing protein</fullName>
    </recommendedName>
</protein>
<feature type="domain" description="Tachylectin 2" evidence="1">
    <location>
        <begin position="7"/>
        <end position="151"/>
    </location>
</feature>
<dbReference type="Proteomes" id="UP000019491">
    <property type="component" value="Unassembled WGS sequence"/>
</dbReference>
<comment type="caution">
    <text evidence="2">The sequence shown here is derived from an EMBL/GenBank/DDBJ whole genome shotgun (WGS) entry which is preliminary data.</text>
</comment>
<reference evidence="2 3" key="1">
    <citation type="submission" date="2014-02" db="EMBL/GenBank/DDBJ databases">
        <title>Whole genome shotgun sequence of Rhodococcus wratislaviensis NBRC 100605.</title>
        <authorList>
            <person name="Hosoyama A."/>
            <person name="Tsuchikane K."/>
            <person name="Yoshida I."/>
            <person name="Ohji S."/>
            <person name="Ichikawa N."/>
            <person name="Yamazoe A."/>
            <person name="Fujita N."/>
        </authorList>
    </citation>
    <scope>NUCLEOTIDE SEQUENCE [LARGE SCALE GENOMIC DNA]</scope>
    <source>
        <strain evidence="2 3">NBRC 100605</strain>
    </source>
</reference>
<gene>
    <name evidence="2" type="ORF">RW1_022_00540</name>
</gene>
<dbReference type="EMBL" id="BAWF01000022">
    <property type="protein sequence ID" value="GAF45477.1"/>
    <property type="molecule type" value="Genomic_DNA"/>
</dbReference>